<gene>
    <name evidence="1" type="ORF">SYNPS1DRAFT_27124</name>
</gene>
<dbReference type="AlphaFoldDB" id="A0A4P9Z5X2"/>
<name>A0A4P9Z5X2_9FUNG</name>
<evidence type="ECO:0008006" key="3">
    <source>
        <dbReference type="Google" id="ProtNLM"/>
    </source>
</evidence>
<protein>
    <recommendedName>
        <fullName evidence="3">PB1 domain-containing protein</fullName>
    </recommendedName>
</protein>
<accession>A0A4P9Z5X2</accession>
<organism evidence="1 2">
    <name type="scientific">Syncephalis pseudoplumigaleata</name>
    <dbReference type="NCBI Taxonomy" id="1712513"/>
    <lineage>
        <taxon>Eukaryota</taxon>
        <taxon>Fungi</taxon>
        <taxon>Fungi incertae sedis</taxon>
        <taxon>Zoopagomycota</taxon>
        <taxon>Zoopagomycotina</taxon>
        <taxon>Zoopagomycetes</taxon>
        <taxon>Zoopagales</taxon>
        <taxon>Piptocephalidaceae</taxon>
        <taxon>Syncephalis</taxon>
    </lineage>
</organism>
<dbReference type="Proteomes" id="UP000278143">
    <property type="component" value="Unassembled WGS sequence"/>
</dbReference>
<dbReference type="SUPFAM" id="SSF54277">
    <property type="entry name" value="CAD &amp; PB1 domains"/>
    <property type="match status" value="1"/>
</dbReference>
<evidence type="ECO:0000313" key="2">
    <source>
        <dbReference type="Proteomes" id="UP000278143"/>
    </source>
</evidence>
<evidence type="ECO:0000313" key="1">
    <source>
        <dbReference type="EMBL" id="RKP27211.1"/>
    </source>
</evidence>
<reference evidence="2" key="1">
    <citation type="journal article" date="2018" name="Nat. Microbiol.">
        <title>Leveraging single-cell genomics to expand the fungal tree of life.</title>
        <authorList>
            <person name="Ahrendt S.R."/>
            <person name="Quandt C.A."/>
            <person name="Ciobanu D."/>
            <person name="Clum A."/>
            <person name="Salamov A."/>
            <person name="Andreopoulos B."/>
            <person name="Cheng J.F."/>
            <person name="Woyke T."/>
            <person name="Pelin A."/>
            <person name="Henrissat B."/>
            <person name="Reynolds N.K."/>
            <person name="Benny G.L."/>
            <person name="Smith M.E."/>
            <person name="James T.Y."/>
            <person name="Grigoriev I.V."/>
        </authorList>
    </citation>
    <scope>NUCLEOTIDE SEQUENCE [LARGE SCALE GENOMIC DNA]</scope>
    <source>
        <strain evidence="2">Benny S71-1</strain>
    </source>
</reference>
<keyword evidence="2" id="KW-1185">Reference proteome</keyword>
<sequence>MKHPYITSHCFSLLFSLLASLSIVLQLKLLLSVTMTQDIPFKVFGKEAGRLLYIDAEIDWNGLANKIVQLFPDAGDAEDIQLLYKDNDGKPMVFDTTAELSKIIQRICNGEQLQFKVWNKQHAHHHHHHHHHPGNRMHCHKAWTMMGVNINGGSKHTKDKSTDGNHDHHHHHLDLLDDVEHDDKQCDNEHHHHGHHHHGHHARPFMHCEGRGGFGHRMPSCHHRGRGGHFAGRGRFGMGGRRGHCMAVHGGH</sequence>
<dbReference type="CDD" id="cd05992">
    <property type="entry name" value="PB1"/>
    <property type="match status" value="1"/>
</dbReference>
<proteinExistence type="predicted"/>
<dbReference type="OrthoDB" id="10587341at2759"/>
<dbReference type="EMBL" id="KZ989249">
    <property type="protein sequence ID" value="RKP27211.1"/>
    <property type="molecule type" value="Genomic_DNA"/>
</dbReference>
<dbReference type="Gene3D" id="3.10.20.90">
    <property type="entry name" value="Phosphatidylinositol 3-kinase Catalytic Subunit, Chain A, domain 1"/>
    <property type="match status" value="1"/>
</dbReference>